<dbReference type="GO" id="GO:0046872">
    <property type="term" value="F:metal ion binding"/>
    <property type="evidence" value="ECO:0007669"/>
    <property type="project" value="UniProtKB-KW"/>
</dbReference>
<proteinExistence type="predicted"/>
<gene>
    <name evidence="3" type="ordered locus">Sulac_2292</name>
</gene>
<dbReference type="PANTHER" id="PTHR33542">
    <property type="entry name" value="SIROHYDROCHLORIN FERROCHELATASE, CHLOROPLASTIC"/>
    <property type="match status" value="1"/>
</dbReference>
<dbReference type="InterPro" id="IPR002762">
    <property type="entry name" value="CbiX-like"/>
</dbReference>
<evidence type="ECO:0000313" key="3">
    <source>
        <dbReference type="EMBL" id="AEW05762.1"/>
    </source>
</evidence>
<dbReference type="InterPro" id="IPR050963">
    <property type="entry name" value="Sirohydro_Cobaltochel/CbiX"/>
</dbReference>
<dbReference type="EMBL" id="CP003179">
    <property type="protein sequence ID" value="AEW05762.1"/>
    <property type="molecule type" value="Genomic_DNA"/>
</dbReference>
<evidence type="ECO:0000313" key="4">
    <source>
        <dbReference type="Proteomes" id="UP000005439"/>
    </source>
</evidence>
<protein>
    <submittedName>
        <fullName evidence="3">Sirohydrochlorin ferrochelatase</fullName>
        <ecNumber evidence="3">4.99.1.4</ecNumber>
    </submittedName>
</protein>
<dbReference type="STRING" id="679936.Sulac_2292"/>
<organism evidence="3 4">
    <name type="scientific">Sulfobacillus acidophilus (strain ATCC 700253 / DSM 10332 / NAL)</name>
    <dbReference type="NCBI Taxonomy" id="679936"/>
    <lineage>
        <taxon>Bacteria</taxon>
        <taxon>Bacillati</taxon>
        <taxon>Bacillota</taxon>
        <taxon>Clostridia</taxon>
        <taxon>Eubacteriales</taxon>
        <taxon>Clostridiales Family XVII. Incertae Sedis</taxon>
        <taxon>Sulfobacillus</taxon>
    </lineage>
</organism>
<dbReference type="CDD" id="cd03414">
    <property type="entry name" value="CbiX_SirB_C"/>
    <property type="match status" value="1"/>
</dbReference>
<accession>G8TU90</accession>
<dbReference type="Gene3D" id="3.40.50.1400">
    <property type="match status" value="2"/>
</dbReference>
<evidence type="ECO:0000256" key="1">
    <source>
        <dbReference type="ARBA" id="ARBA00022723"/>
    </source>
</evidence>
<dbReference type="Pfam" id="PF01903">
    <property type="entry name" value="CbiX"/>
    <property type="match status" value="2"/>
</dbReference>
<reference evidence="4" key="1">
    <citation type="submission" date="2011-12" db="EMBL/GenBank/DDBJ databases">
        <title>The complete genome of chromosome of Sulfobacillus acidophilus DSM 10332.</title>
        <authorList>
            <person name="Lucas S."/>
            <person name="Han J."/>
            <person name="Lapidus A."/>
            <person name="Bruce D."/>
            <person name="Goodwin L."/>
            <person name="Pitluck S."/>
            <person name="Peters L."/>
            <person name="Kyrpides N."/>
            <person name="Mavromatis K."/>
            <person name="Ivanova N."/>
            <person name="Mikhailova N."/>
            <person name="Chertkov O."/>
            <person name="Saunders E."/>
            <person name="Detter J.C."/>
            <person name="Tapia R."/>
            <person name="Han C."/>
            <person name="Land M."/>
            <person name="Hauser L."/>
            <person name="Markowitz V."/>
            <person name="Cheng J.-F."/>
            <person name="Hugenholtz P."/>
            <person name="Woyke T."/>
            <person name="Wu D."/>
            <person name="Pukall R."/>
            <person name="Gehrich-Schroeter G."/>
            <person name="Schneider S."/>
            <person name="Klenk H.-P."/>
            <person name="Eisen J.A."/>
        </authorList>
    </citation>
    <scope>NUCLEOTIDE SEQUENCE [LARGE SCALE GENOMIC DNA]</scope>
    <source>
        <strain evidence="4">ATCC 700253 / DSM 10332 / NAL</strain>
    </source>
</reference>
<dbReference type="EC" id="4.99.1.4" evidence="3"/>
<keyword evidence="1" id="KW-0479">Metal-binding</keyword>
<keyword evidence="2 3" id="KW-0456">Lyase</keyword>
<dbReference type="PATRIC" id="fig|679936.5.peg.2375"/>
<dbReference type="GO" id="GO:0051266">
    <property type="term" value="F:sirohydrochlorin ferrochelatase activity"/>
    <property type="evidence" value="ECO:0007669"/>
    <property type="project" value="UniProtKB-EC"/>
</dbReference>
<reference evidence="3 4" key="2">
    <citation type="journal article" date="2012" name="Stand. Genomic Sci.">
        <title>Complete genome sequence of the moderately thermophilic mineral-sulfide-oxidizing firmicute Sulfobacillus acidophilus type strain (NAL(T)).</title>
        <authorList>
            <person name="Anderson I."/>
            <person name="Chertkov O."/>
            <person name="Chen A."/>
            <person name="Saunders E."/>
            <person name="Lapidus A."/>
            <person name="Nolan M."/>
            <person name="Lucas S."/>
            <person name="Hammon N."/>
            <person name="Deshpande S."/>
            <person name="Cheng J.F."/>
            <person name="Han C."/>
            <person name="Tapia R."/>
            <person name="Goodwin L.A."/>
            <person name="Pitluck S."/>
            <person name="Liolios K."/>
            <person name="Pagani I."/>
            <person name="Ivanova N."/>
            <person name="Mikhailova N."/>
            <person name="Pati A."/>
            <person name="Palaniappan K."/>
            <person name="Land M."/>
            <person name="Pan C."/>
            <person name="Rohde M."/>
            <person name="Pukall R."/>
            <person name="Goker M."/>
            <person name="Detter J.C."/>
            <person name="Woyke T."/>
            <person name="Bristow J."/>
            <person name="Eisen J.A."/>
            <person name="Markowitz V."/>
            <person name="Hugenholtz P."/>
            <person name="Kyrpides N.C."/>
            <person name="Klenk H.P."/>
            <person name="Mavromatis K."/>
        </authorList>
    </citation>
    <scope>NUCLEOTIDE SEQUENCE [LARGE SCALE GENOMIC DNA]</scope>
    <source>
        <strain evidence="4">ATCC 700253 / DSM 10332 / NAL</strain>
    </source>
</reference>
<keyword evidence="4" id="KW-1185">Reference proteome</keyword>
<dbReference type="AlphaFoldDB" id="G8TU90"/>
<dbReference type="PANTHER" id="PTHR33542:SF3">
    <property type="entry name" value="SIROHYDROCHLORIN FERROCHELATASE, CHLOROPLASTIC"/>
    <property type="match status" value="1"/>
</dbReference>
<dbReference type="CDD" id="cd03416">
    <property type="entry name" value="CbiX_SirB_N"/>
    <property type="match status" value="1"/>
</dbReference>
<dbReference type="HOGENOM" id="CLU_056929_0_0_9"/>
<dbReference type="Proteomes" id="UP000005439">
    <property type="component" value="Chromosome"/>
</dbReference>
<name>G8TU90_SULAD</name>
<sequence>MKWILLVGHGSRDDEGNEEFREFVRRLVRQTSYPISSCFLEFAEPDVEQGLAECVRAGATDIVVVPVILLAASHVKWEIPELIDQARTRYPGIFIRYGRPVGLHPRIVDLLVSRFYQIIEGVEDLSDTAIVLMGRGSSDPDANGDLYKLARILWERTRVMTVETCFTGITDPRLPEGVRRAARLGARRIVVVPYFLFTGVLIKRMTDLLQELAGQYPGIVLSMAEYFGFHEVLAQVVGDRIEEAIRGQAAMTCDLCRYRLALVEQGG</sequence>
<dbReference type="SUPFAM" id="SSF53800">
    <property type="entry name" value="Chelatase"/>
    <property type="match status" value="1"/>
</dbReference>
<evidence type="ECO:0000256" key="2">
    <source>
        <dbReference type="ARBA" id="ARBA00023239"/>
    </source>
</evidence>
<dbReference type="KEGG" id="sap:Sulac_2292"/>